<proteinExistence type="predicted"/>
<evidence type="ECO:0000256" key="6">
    <source>
        <dbReference type="ARBA" id="ARBA00023303"/>
    </source>
</evidence>
<dbReference type="SMART" id="SM00248">
    <property type="entry name" value="ANK"/>
    <property type="match status" value="4"/>
</dbReference>
<dbReference type="InterPro" id="IPR002110">
    <property type="entry name" value="Ankyrin_rpt"/>
</dbReference>
<evidence type="ECO:0000256" key="7">
    <source>
        <dbReference type="SAM" id="Phobius"/>
    </source>
</evidence>
<dbReference type="GO" id="GO:0034703">
    <property type="term" value="C:cation channel complex"/>
    <property type="evidence" value="ECO:0007669"/>
    <property type="project" value="UniProtKB-ARBA"/>
</dbReference>
<evidence type="ECO:0008006" key="10">
    <source>
        <dbReference type="Google" id="ProtNLM"/>
    </source>
</evidence>
<evidence type="ECO:0000256" key="2">
    <source>
        <dbReference type="ARBA" id="ARBA00022606"/>
    </source>
</evidence>
<dbReference type="SUPFAM" id="SSF48403">
    <property type="entry name" value="Ankyrin repeat"/>
    <property type="match status" value="1"/>
</dbReference>
<keyword evidence="9" id="KW-1185">Reference proteome</keyword>
<reference evidence="8 9" key="1">
    <citation type="submission" date="2017-06" db="EMBL/GenBank/DDBJ databases">
        <title>Aedes aegypti genome working group (AGWG) sequencing and assembly.</title>
        <authorList>
            <consortium name="Aedes aegypti Genome Working Group (AGWG)"/>
            <person name="Matthews B.J."/>
        </authorList>
    </citation>
    <scope>NUCLEOTIDE SEQUENCE [LARGE SCALE GENOMIC DNA]</scope>
    <source>
        <strain evidence="8 9">LVP_AGWG</strain>
    </source>
</reference>
<keyword evidence="4" id="KW-0040">ANK repeat</keyword>
<dbReference type="Pfam" id="PF00023">
    <property type="entry name" value="Ank"/>
    <property type="match status" value="2"/>
</dbReference>
<dbReference type="Proteomes" id="UP000008820">
    <property type="component" value="Chromosome 1"/>
</dbReference>
<dbReference type="InterPro" id="IPR052076">
    <property type="entry name" value="TRP_cation_channel"/>
</dbReference>
<dbReference type="PANTHER" id="PTHR47143">
    <property type="entry name" value="TRANSIENT RECEPTOR POTENTIAL CATION CHANNEL PROTEIN PAINLESS"/>
    <property type="match status" value="1"/>
</dbReference>
<name>A0A6I8U4I4_AEDAE</name>
<protein>
    <recommendedName>
        <fullName evidence="10">Ion transport domain-containing protein</fullName>
    </recommendedName>
</protein>
<evidence type="ECO:0000256" key="5">
    <source>
        <dbReference type="ARBA" id="ARBA00023065"/>
    </source>
</evidence>
<keyword evidence="3" id="KW-0677">Repeat</keyword>
<organism evidence="8 9">
    <name type="scientific">Aedes aegypti</name>
    <name type="common">Yellowfever mosquito</name>
    <name type="synonym">Culex aegypti</name>
    <dbReference type="NCBI Taxonomy" id="7159"/>
    <lineage>
        <taxon>Eukaryota</taxon>
        <taxon>Metazoa</taxon>
        <taxon>Ecdysozoa</taxon>
        <taxon>Arthropoda</taxon>
        <taxon>Hexapoda</taxon>
        <taxon>Insecta</taxon>
        <taxon>Pterygota</taxon>
        <taxon>Neoptera</taxon>
        <taxon>Endopterygota</taxon>
        <taxon>Diptera</taxon>
        <taxon>Nematocera</taxon>
        <taxon>Culicoidea</taxon>
        <taxon>Culicidae</taxon>
        <taxon>Culicinae</taxon>
        <taxon>Aedini</taxon>
        <taxon>Aedes</taxon>
        <taxon>Stegomyia</taxon>
    </lineage>
</organism>
<dbReference type="InParanoid" id="A0A6I8U4I4"/>
<accession>A0A6I8U4I4</accession>
<dbReference type="Gene3D" id="1.25.40.20">
    <property type="entry name" value="Ankyrin repeat-containing domain"/>
    <property type="match status" value="2"/>
</dbReference>
<feature type="transmembrane region" description="Helical" evidence="7">
    <location>
        <begin position="726"/>
        <end position="744"/>
    </location>
</feature>
<reference evidence="8" key="2">
    <citation type="submission" date="2020-05" db="UniProtKB">
        <authorList>
            <consortium name="EnsemblMetazoa"/>
        </authorList>
    </citation>
    <scope>IDENTIFICATION</scope>
    <source>
        <strain evidence="8">LVP_AGWG</strain>
    </source>
</reference>
<dbReference type="AlphaFoldDB" id="A0A6I8U4I4"/>
<dbReference type="EnsemblMetazoa" id="AAEL026603-RB">
    <property type="protein sequence ID" value="AAEL026603-PB"/>
    <property type="gene ID" value="AAEL026603"/>
</dbReference>
<evidence type="ECO:0000313" key="8">
    <source>
        <dbReference type="EnsemblMetazoa" id="AAEL026603-PA"/>
    </source>
</evidence>
<keyword evidence="6" id="KW-0407">Ion channel</keyword>
<keyword evidence="1" id="KW-0813">Transport</keyword>
<feature type="transmembrane region" description="Helical" evidence="7">
    <location>
        <begin position="846"/>
        <end position="869"/>
    </location>
</feature>
<sequence length="1099" mass="125842">MDSTEEIEEGLLQTVAVADNATKKSSKREELHILKAKFFKQQGVLFETFHSIVLPPIICVTLADLHGAIKNGSFDTLLQLLKTFMRCKIPQQCPKTPGSILTKLNYFSRQNPNRAANDEDQPMQQRKLEELRKQASSFLRKKKEDQPAELNELRTKFVLIIEAFKPWIQLGSEDLEVSDVEQWHEAANRLIVSLQKHLEEWCARSDITQVHELFEELNKRDDSRTIAEPKTLLQNAKTHGALAIMLKRSDIFRPFLKVILEQFNAFNEQIQHDLDSPLHYAVRNLDDSFLQWLLKQQSLDINIRNKQKKTVLFFLCEQYDSVRQKIKNHGKNDDQDKLYETLLKYRSFIKNLLEHGANMNICSSKALLPYELLTGRNFGVTSIGNQLVLQEQEFFRRCDQLWQRTGNHVVLKRFGKSKEFPIENFGEITVELLEIFLRFKEEALFKDQLHELKLKEVDERKVIRFLLHPAVEQNMSKSVEEILKHCGKQIFAPAEDKSSELKYRVELKGLLHKACDSANKDTLARLVNCMDKDRMLINDECILVYTLNRCKTLSDDKTKSNLLECAQWMASDRRVFQSRTDCYGNTALHVALKYEFIDVAKSLLSNSKFVYLGVRNNKSETPMTYATYEFYKAYLDGCIKTVPGSGPKGDVLIDLEGINPFAIKKSKEKKDVILPKHGAAHDSDRRSFSSMDCVKSIADSKDHRQLLYHPVIYTFILIEWFRYSSWHIANLLLTFSTCITFGYYSLDYICNGHFSLLFYVFSWCGVACVFIRELLQWAVFGKQYLWTLQNWLDIANILGMILVLTFFCSSVVSALSIIILAIQLIQLIGSLPFNTISTYRTMFRMVALNVIKSLALFCPLLIAFAYSFYVTYNDTKSSKNSTTGNASDNSQFNKFGSASTAGVKILVMATGEFEAAEMNIDGKSMIIFLLFLFCVPMVIQNLINGLAISDVAEIRSQSESISLMEKVQLLAQFEAGLSRTTYKPVRKVLDQLQKLSPVQFFRTFSSKIKISIDDGAKIMIKPLHSKLNKHATQSSAALNNTAKESEESPKNCWKTLPRIPGLDTFVAKLNDSIAEELLLIGNQNTTIINQRTNPRRSTV</sequence>
<feature type="transmembrane region" description="Helical" evidence="7">
    <location>
        <begin position="756"/>
        <end position="777"/>
    </location>
</feature>
<dbReference type="PANTHER" id="PTHR47143:SF4">
    <property type="entry name" value="TRANSIENT RECEPTOR POTENTIAL CATION CHANNEL PROTEIN PAINLESS"/>
    <property type="match status" value="1"/>
</dbReference>
<dbReference type="OrthoDB" id="2157354at2759"/>
<dbReference type="InterPro" id="IPR036770">
    <property type="entry name" value="Ankyrin_rpt-contain_sf"/>
</dbReference>
<gene>
    <name evidence="8" type="primary">5572129</name>
</gene>
<evidence type="ECO:0000313" key="9">
    <source>
        <dbReference type="Proteomes" id="UP000008820"/>
    </source>
</evidence>
<evidence type="ECO:0000256" key="1">
    <source>
        <dbReference type="ARBA" id="ARBA00022448"/>
    </source>
</evidence>
<keyword evidence="2" id="KW-0716">Sensory transduction</keyword>
<keyword evidence="7" id="KW-1133">Transmembrane helix</keyword>
<keyword evidence="5" id="KW-0406">Ion transport</keyword>
<feature type="transmembrane region" description="Helical" evidence="7">
    <location>
        <begin position="797"/>
        <end position="825"/>
    </location>
</feature>
<dbReference type="EnsemblMetazoa" id="AAEL026603-RA">
    <property type="protein sequence ID" value="AAEL026603-PA"/>
    <property type="gene ID" value="AAEL026603"/>
</dbReference>
<dbReference type="GO" id="GO:0005216">
    <property type="term" value="F:monoatomic ion channel activity"/>
    <property type="evidence" value="ECO:0007669"/>
    <property type="project" value="InterPro"/>
</dbReference>
<evidence type="ECO:0000256" key="4">
    <source>
        <dbReference type="ARBA" id="ARBA00023043"/>
    </source>
</evidence>
<evidence type="ECO:0000256" key="3">
    <source>
        <dbReference type="ARBA" id="ARBA00022737"/>
    </source>
</evidence>
<keyword evidence="7" id="KW-0472">Membrane</keyword>
<feature type="transmembrane region" description="Helical" evidence="7">
    <location>
        <begin position="926"/>
        <end position="948"/>
    </location>
</feature>
<keyword evidence="7" id="KW-0812">Transmembrane</keyword>